<keyword evidence="3" id="KW-1185">Reference proteome</keyword>
<evidence type="ECO:0000313" key="3">
    <source>
        <dbReference type="Proteomes" id="UP000711996"/>
    </source>
</evidence>
<evidence type="ECO:0000313" key="2">
    <source>
        <dbReference type="EMBL" id="KAF4857434.1"/>
    </source>
</evidence>
<sequence>MRFEQWPWLTYLRLLITHQTLSNVVISNQSWGFIQHWLFRNPPSACCCFAAALASPSPCLFDCVLCLLELLPAPKAPSEQPQPISGGPSWNQGLRARPSAYNSNPPPPILTSPNPTAVCNRSGDTAPTSSRTQALVPFVNTLVCGVCLGWLVA</sequence>
<dbReference type="AlphaFoldDB" id="A0A9P5EPN8"/>
<protein>
    <submittedName>
        <fullName evidence="2">Uncharacterized protein</fullName>
    </submittedName>
</protein>
<keyword evidence="1" id="KW-0732">Signal</keyword>
<name>A0A9P5EPN8_COLSI</name>
<comment type="caution">
    <text evidence="2">The sequence shown here is derived from an EMBL/GenBank/DDBJ whole genome shotgun (WGS) entry which is preliminary data.</text>
</comment>
<organism evidence="2 3">
    <name type="scientific">Colletotrichum siamense</name>
    <name type="common">Anthracnose fungus</name>
    <dbReference type="NCBI Taxonomy" id="690259"/>
    <lineage>
        <taxon>Eukaryota</taxon>
        <taxon>Fungi</taxon>
        <taxon>Dikarya</taxon>
        <taxon>Ascomycota</taxon>
        <taxon>Pezizomycotina</taxon>
        <taxon>Sordariomycetes</taxon>
        <taxon>Hypocreomycetidae</taxon>
        <taxon>Glomerellales</taxon>
        <taxon>Glomerellaceae</taxon>
        <taxon>Colletotrichum</taxon>
        <taxon>Colletotrichum gloeosporioides species complex</taxon>
    </lineage>
</organism>
<evidence type="ECO:0000256" key="1">
    <source>
        <dbReference type="SAM" id="SignalP"/>
    </source>
</evidence>
<feature type="signal peptide" evidence="1">
    <location>
        <begin position="1"/>
        <end position="22"/>
    </location>
</feature>
<dbReference type="Proteomes" id="UP000711996">
    <property type="component" value="Unassembled WGS sequence"/>
</dbReference>
<feature type="chain" id="PRO_5040446737" evidence="1">
    <location>
        <begin position="23"/>
        <end position="153"/>
    </location>
</feature>
<gene>
    <name evidence="2" type="ORF">CGCSCA2_v008343</name>
</gene>
<proteinExistence type="predicted"/>
<accession>A0A9P5EPN8</accession>
<dbReference type="EMBL" id="QPMT01000026">
    <property type="protein sequence ID" value="KAF4857434.1"/>
    <property type="molecule type" value="Genomic_DNA"/>
</dbReference>
<reference evidence="2" key="1">
    <citation type="submission" date="2019-06" db="EMBL/GenBank/DDBJ databases">
        <authorList>
            <person name="Gan P."/>
            <person name="Shirasu K."/>
        </authorList>
    </citation>
    <scope>NUCLEOTIDE SEQUENCE [LARGE SCALE GENOMIC DNA]</scope>
    <source>
        <strain evidence="2">CAD2</strain>
    </source>
</reference>